<reference evidence="6 7" key="1">
    <citation type="submission" date="2023-08" db="EMBL/GenBank/DDBJ databases">
        <title>Black Yeasts Isolated from many extreme environments.</title>
        <authorList>
            <person name="Coleine C."/>
            <person name="Stajich J.E."/>
            <person name="Selbmann L."/>
        </authorList>
    </citation>
    <scope>NUCLEOTIDE SEQUENCE [LARGE SCALE GENOMIC DNA]</scope>
    <source>
        <strain evidence="6 7">CCFEE 5792</strain>
    </source>
</reference>
<dbReference type="GeneID" id="89975837"/>
<dbReference type="PANTHER" id="PTHR35371">
    <property type="entry name" value="INNER MEMBRANE PROTEIN"/>
    <property type="match status" value="1"/>
</dbReference>
<keyword evidence="7" id="KW-1185">Reference proteome</keyword>
<evidence type="ECO:0000256" key="1">
    <source>
        <dbReference type="ARBA" id="ARBA00004370"/>
    </source>
</evidence>
<feature type="transmembrane region" description="Helical" evidence="5">
    <location>
        <begin position="21"/>
        <end position="41"/>
    </location>
</feature>
<keyword evidence="3 5" id="KW-1133">Transmembrane helix</keyword>
<evidence type="ECO:0000313" key="6">
    <source>
        <dbReference type="EMBL" id="KAK5061130.1"/>
    </source>
</evidence>
<keyword evidence="4 5" id="KW-0472">Membrane</keyword>
<feature type="transmembrane region" description="Helical" evidence="5">
    <location>
        <begin position="148"/>
        <end position="165"/>
    </location>
</feature>
<accession>A0AAV9NPK0</accession>
<evidence type="ECO:0000313" key="7">
    <source>
        <dbReference type="Proteomes" id="UP001358417"/>
    </source>
</evidence>
<comment type="caution">
    <text evidence="6">The sequence shown here is derived from an EMBL/GenBank/DDBJ whole genome shotgun (WGS) entry which is preliminary data.</text>
</comment>
<dbReference type="Gene3D" id="1.20.120.550">
    <property type="entry name" value="Membrane associated eicosanoid/glutathione metabolism-like domain"/>
    <property type="match status" value="1"/>
</dbReference>
<dbReference type="Proteomes" id="UP001358417">
    <property type="component" value="Unassembled WGS sequence"/>
</dbReference>
<dbReference type="EMBL" id="JAVRRD010000003">
    <property type="protein sequence ID" value="KAK5061130.1"/>
    <property type="molecule type" value="Genomic_DNA"/>
</dbReference>
<dbReference type="AlphaFoldDB" id="A0AAV9NPK0"/>
<gene>
    <name evidence="6" type="ORF">LTR84_007672</name>
</gene>
<evidence type="ECO:0000256" key="4">
    <source>
        <dbReference type="ARBA" id="ARBA00023136"/>
    </source>
</evidence>
<evidence type="ECO:0000256" key="2">
    <source>
        <dbReference type="ARBA" id="ARBA00022692"/>
    </source>
</evidence>
<evidence type="ECO:0000256" key="3">
    <source>
        <dbReference type="ARBA" id="ARBA00022989"/>
    </source>
</evidence>
<dbReference type="SUPFAM" id="SSF161084">
    <property type="entry name" value="MAPEG domain-like"/>
    <property type="match status" value="1"/>
</dbReference>
<feature type="transmembrane region" description="Helical" evidence="5">
    <location>
        <begin position="70"/>
        <end position="90"/>
    </location>
</feature>
<comment type="subcellular location">
    <subcellularLocation>
        <location evidence="1">Membrane</location>
    </subcellularLocation>
</comment>
<dbReference type="InterPro" id="IPR023352">
    <property type="entry name" value="MAPEG-like_dom_sf"/>
</dbReference>
<evidence type="ECO:0000256" key="5">
    <source>
        <dbReference type="SAM" id="Phobius"/>
    </source>
</evidence>
<dbReference type="InterPro" id="IPR001129">
    <property type="entry name" value="Membr-assoc_MAPEG"/>
</dbReference>
<keyword evidence="2 5" id="KW-0812">Transmembrane</keyword>
<dbReference type="PANTHER" id="PTHR35371:SF1">
    <property type="entry name" value="BLR7753 PROTEIN"/>
    <property type="match status" value="1"/>
</dbReference>
<dbReference type="Pfam" id="PF01124">
    <property type="entry name" value="MAPEG"/>
    <property type="match status" value="1"/>
</dbReference>
<dbReference type="RefSeq" id="XP_064710227.1">
    <property type="nucleotide sequence ID" value="XM_064851224.1"/>
</dbReference>
<name>A0AAV9NPK0_9EURO</name>
<organism evidence="6 7">
    <name type="scientific">Exophiala bonariae</name>
    <dbReference type="NCBI Taxonomy" id="1690606"/>
    <lineage>
        <taxon>Eukaryota</taxon>
        <taxon>Fungi</taxon>
        <taxon>Dikarya</taxon>
        <taxon>Ascomycota</taxon>
        <taxon>Pezizomycotina</taxon>
        <taxon>Eurotiomycetes</taxon>
        <taxon>Chaetothyriomycetidae</taxon>
        <taxon>Chaetothyriales</taxon>
        <taxon>Herpotrichiellaceae</taxon>
        <taxon>Exophiala</taxon>
    </lineage>
</organism>
<proteinExistence type="predicted"/>
<dbReference type="GO" id="GO:0016020">
    <property type="term" value="C:membrane"/>
    <property type="evidence" value="ECO:0007669"/>
    <property type="project" value="UniProtKB-SubCell"/>
</dbReference>
<sequence length="199" mass="21020">MSKEVKSQAAASDGIQNTSGALVAAASGLYVAGIPLTSWLAQPGGMLEKLTNAIVRTITGNTTSDRAVPALAALYLFWTFGASGACSAAGQAMARQEGLDSSTPRQYLGQMRGLPLRLFSAHSNLMETFPSFAVAAALTQALAPNNQLLVNLLGFHVIAKVFVFYPMYLLDVPPPRTFSHIFGISSVLNVCWQLARGAT</sequence>
<protein>
    <submittedName>
        <fullName evidence="6">Uncharacterized protein</fullName>
    </submittedName>
</protein>